<reference evidence="4 5" key="1">
    <citation type="submission" date="2020-08" db="EMBL/GenBank/DDBJ databases">
        <title>Cohnella phylogeny.</title>
        <authorList>
            <person name="Dunlap C."/>
        </authorList>
    </citation>
    <scope>NUCLEOTIDE SEQUENCE [LARGE SCALE GENOMIC DNA]</scope>
    <source>
        <strain evidence="4 5">DSM 103658</strain>
    </source>
</reference>
<feature type="signal peptide" evidence="2">
    <location>
        <begin position="1"/>
        <end position="29"/>
    </location>
</feature>
<evidence type="ECO:0000256" key="1">
    <source>
        <dbReference type="SAM" id="MobiDB-lite"/>
    </source>
</evidence>
<accession>A0A841T8L4</accession>
<evidence type="ECO:0000259" key="3">
    <source>
        <dbReference type="PROSITE" id="PS51272"/>
    </source>
</evidence>
<dbReference type="AlphaFoldDB" id="A0A841T8L4"/>
<comment type="caution">
    <text evidence="4">The sequence shown here is derived from an EMBL/GenBank/DDBJ whole genome shotgun (WGS) entry which is preliminary data.</text>
</comment>
<evidence type="ECO:0000313" key="4">
    <source>
        <dbReference type="EMBL" id="MBB6677272.1"/>
    </source>
</evidence>
<keyword evidence="2" id="KW-0732">Signal</keyword>
<feature type="compositionally biased region" description="Low complexity" evidence="1">
    <location>
        <begin position="332"/>
        <end position="352"/>
    </location>
</feature>
<feature type="region of interest" description="Disordered" evidence="1">
    <location>
        <begin position="309"/>
        <end position="352"/>
    </location>
</feature>
<feature type="domain" description="SLH" evidence="3">
    <location>
        <begin position="155"/>
        <end position="218"/>
    </location>
</feature>
<sequence>MKLRKSSKSMAALIIAVSSMLAASGSVSAFSDIANDPGEQRILDLQKRGIVQGIGGDLFKPAGKVNGAAAVTLIVRGLGLNIDNIRFIKEPEASDYFTKVKNDAPYAQTFIIARMNGLDLPRDIHPSAHVTREQFANWLFQGILTKGDYAFTEQFLLISDADSVTDGYMNSIQKLLISKIAELDGKGNFRPSDVITRSEAAVMLDKAIEFVEKTKPIPELPAESPLSDLKLTSAPYAEGVAKASLTATAPHPGYGLEVSSIVFEGQQATVNYRIRLPDPAALYPQVITTVTAEAYIPAGFTPVLGTLEGMSSPPAASDSAPNGSEAGEPADGAAGNSGSATESASSGSAPLN</sequence>
<feature type="compositionally biased region" description="Low complexity" evidence="1">
    <location>
        <begin position="311"/>
        <end position="321"/>
    </location>
</feature>
<evidence type="ECO:0000256" key="2">
    <source>
        <dbReference type="SAM" id="SignalP"/>
    </source>
</evidence>
<proteinExistence type="predicted"/>
<dbReference type="RefSeq" id="WP_185178544.1">
    <property type="nucleotide sequence ID" value="NZ_CBCSEP010000004.1"/>
</dbReference>
<dbReference type="PROSITE" id="PS51272">
    <property type="entry name" value="SLH"/>
    <property type="match status" value="2"/>
</dbReference>
<organism evidence="4 5">
    <name type="scientific">Cohnella lubricantis</name>
    <dbReference type="NCBI Taxonomy" id="2163172"/>
    <lineage>
        <taxon>Bacteria</taxon>
        <taxon>Bacillati</taxon>
        <taxon>Bacillota</taxon>
        <taxon>Bacilli</taxon>
        <taxon>Bacillales</taxon>
        <taxon>Paenibacillaceae</taxon>
        <taxon>Cohnella</taxon>
    </lineage>
</organism>
<dbReference type="Proteomes" id="UP000574133">
    <property type="component" value="Unassembled WGS sequence"/>
</dbReference>
<protein>
    <submittedName>
        <fullName evidence="4">S-layer homology domain-containing protein</fullName>
    </submittedName>
</protein>
<dbReference type="InterPro" id="IPR001119">
    <property type="entry name" value="SLH_dom"/>
</dbReference>
<dbReference type="Pfam" id="PF00395">
    <property type="entry name" value="SLH"/>
    <property type="match status" value="2"/>
</dbReference>
<keyword evidence="5" id="KW-1185">Reference proteome</keyword>
<name>A0A841T8L4_9BACL</name>
<feature type="chain" id="PRO_5032682952" evidence="2">
    <location>
        <begin position="30"/>
        <end position="352"/>
    </location>
</feature>
<dbReference type="EMBL" id="JACJVN010000028">
    <property type="protein sequence ID" value="MBB6677272.1"/>
    <property type="molecule type" value="Genomic_DNA"/>
</dbReference>
<feature type="domain" description="SLH" evidence="3">
    <location>
        <begin position="25"/>
        <end position="88"/>
    </location>
</feature>
<gene>
    <name evidence="4" type="ORF">H4Q31_08025</name>
</gene>
<evidence type="ECO:0000313" key="5">
    <source>
        <dbReference type="Proteomes" id="UP000574133"/>
    </source>
</evidence>